<gene>
    <name evidence="3" type="ORF">DERF_013206</name>
    <name evidence="2" type="ORF">HUG17_6156</name>
</gene>
<dbReference type="Gene3D" id="1.20.1050.130">
    <property type="match status" value="1"/>
</dbReference>
<evidence type="ECO:0000313" key="3">
    <source>
        <dbReference type="EMBL" id="KAH9497201.1"/>
    </source>
</evidence>
<reference evidence="3" key="1">
    <citation type="submission" date="2013-05" db="EMBL/GenBank/DDBJ databases">
        <authorList>
            <person name="Yim A.K.Y."/>
            <person name="Chan T.F."/>
            <person name="Ji K.M."/>
            <person name="Liu X.Y."/>
            <person name="Zhou J.W."/>
            <person name="Li R.Q."/>
            <person name="Yang K.Y."/>
            <person name="Li J."/>
            <person name="Li M."/>
            <person name="Law P.T.W."/>
            <person name="Wu Y.L."/>
            <person name="Cai Z.L."/>
            <person name="Qin H."/>
            <person name="Bao Y."/>
            <person name="Leung R.K.K."/>
            <person name="Ng P.K.S."/>
            <person name="Zou J."/>
            <person name="Zhong X.J."/>
            <person name="Ran P.X."/>
            <person name="Zhong N.S."/>
            <person name="Liu Z.G."/>
            <person name="Tsui S.K.W."/>
        </authorList>
    </citation>
    <scope>NUCLEOTIDE SEQUENCE</scope>
    <source>
        <strain evidence="3">Derf</strain>
        <tissue evidence="3">Whole organism</tissue>
    </source>
</reference>
<organism evidence="3 4">
    <name type="scientific">Dermatophagoides farinae</name>
    <name type="common">American house dust mite</name>
    <dbReference type="NCBI Taxonomy" id="6954"/>
    <lineage>
        <taxon>Eukaryota</taxon>
        <taxon>Metazoa</taxon>
        <taxon>Ecdysozoa</taxon>
        <taxon>Arthropoda</taxon>
        <taxon>Chelicerata</taxon>
        <taxon>Arachnida</taxon>
        <taxon>Acari</taxon>
        <taxon>Acariformes</taxon>
        <taxon>Sarcoptiformes</taxon>
        <taxon>Astigmata</taxon>
        <taxon>Psoroptidia</taxon>
        <taxon>Analgoidea</taxon>
        <taxon>Pyroglyphidae</taxon>
        <taxon>Dermatophagoidinae</taxon>
        <taxon>Dermatophagoides</taxon>
    </lineage>
</organism>
<evidence type="ECO:0000313" key="4">
    <source>
        <dbReference type="Proteomes" id="UP000790347"/>
    </source>
</evidence>
<accession>A0A922HPN7</accession>
<reference evidence="2" key="2">
    <citation type="submission" date="2020-06" db="EMBL/GenBank/DDBJ databases">
        <authorList>
            <person name="Ji K."/>
            <person name="Li J."/>
        </authorList>
    </citation>
    <scope>NUCLEOTIDE SEQUENCE</scope>
    <source>
        <strain evidence="2">JKM2019</strain>
        <tissue evidence="2">Whole body</tissue>
    </source>
</reference>
<evidence type="ECO:0000313" key="2">
    <source>
        <dbReference type="EMBL" id="KAH7643794.1"/>
    </source>
</evidence>
<comment type="caution">
    <text evidence="3">The sequence shown here is derived from an EMBL/GenBank/DDBJ whole genome shotgun (WGS) entry which is preliminary data.</text>
</comment>
<dbReference type="InterPro" id="IPR041503">
    <property type="entry name" value="AIMP2_thioredoxin"/>
</dbReference>
<proteinExistence type="predicted"/>
<dbReference type="EMBL" id="ASGP02000007">
    <property type="protein sequence ID" value="KAH9497201.1"/>
    <property type="molecule type" value="Genomic_DNA"/>
</dbReference>
<keyword evidence="4" id="KW-1185">Reference proteome</keyword>
<dbReference type="Proteomes" id="UP000790347">
    <property type="component" value="Unassembled WGS sequence"/>
</dbReference>
<sequence length="328" mass="38379">MYAITPVYKSIHHFDSNVIQTSMYSMKPYYSGIMENDQQQLSSSSIDLPSGPLPIPTDLDLEKDHDARMALEDLLSRQMLLLCRLNDLERKLIDVNDIQIKQEKFVSKLLKPLTENYEDIVIHFDLDHPPTTLLTVLSFMIKDSPELFLINYHVHSSLHGCSSIIVKQFQMKQQDLNAKLEQINFRFNTLQDNSDRLKRKIIIKFIAKKFYDDNNQMEAIFKSNQPSIKGELNIIQHLCLMISANDSNECDELWKLLQPPNDIQSDRYCIEKLGRYFMGLGERRFFFNHPQPQLIDIIIWSLANRSRALRSLMDAKWYKVIESMLMSV</sequence>
<evidence type="ECO:0000259" key="1">
    <source>
        <dbReference type="Pfam" id="PF18569"/>
    </source>
</evidence>
<name>A0A922HPN7_DERFA</name>
<dbReference type="OrthoDB" id="6503964at2759"/>
<reference evidence="3" key="4">
    <citation type="journal article" date="2022" name="Res Sq">
        <title>Comparative Genomics Reveals Insights into the Divergent Evolution of Astigmatic Mites and Household Pest Adaptations.</title>
        <authorList>
            <person name="Xiong Q."/>
            <person name="Wan A.T.-Y."/>
            <person name="Liu X.-Y."/>
            <person name="Fung C.S.-H."/>
            <person name="Xiao X."/>
            <person name="Malainual N."/>
            <person name="Hou J."/>
            <person name="Wang L."/>
            <person name="Wang M."/>
            <person name="Yang K."/>
            <person name="Cui Y."/>
            <person name="Leung E."/>
            <person name="Nong W."/>
            <person name="Shin S.-K."/>
            <person name="Au S."/>
            <person name="Jeong K.Y."/>
            <person name="Chew F.T."/>
            <person name="Hui J."/>
            <person name="Leung T.F."/>
            <person name="Tungtrongchitr A."/>
            <person name="Zhong N."/>
            <person name="Liu Z."/>
            <person name="Tsui S."/>
        </authorList>
    </citation>
    <scope>NUCLEOTIDE SEQUENCE</scope>
    <source>
        <strain evidence="3">Derf</strain>
        <tissue evidence="3">Whole organism</tissue>
    </source>
</reference>
<protein>
    <recommendedName>
        <fullName evidence="1">AIMP2 thioredoxin-like domain-containing protein</fullName>
    </recommendedName>
</protein>
<dbReference type="Pfam" id="PF18569">
    <property type="entry name" value="Thioredoxin_16"/>
    <property type="match status" value="1"/>
</dbReference>
<dbReference type="Proteomes" id="UP000828236">
    <property type="component" value="Unassembled WGS sequence"/>
</dbReference>
<dbReference type="AlphaFoldDB" id="A0A922HPN7"/>
<dbReference type="EMBL" id="SDOV01000002">
    <property type="protein sequence ID" value="KAH7643794.1"/>
    <property type="molecule type" value="Genomic_DNA"/>
</dbReference>
<reference evidence="2" key="3">
    <citation type="journal article" date="2021" name="World Allergy Organ. J.">
        <title>Chromosome-level assembly of Dermatophagoides farinae genome and transcriptome reveals two novel allergens Der f 37 and Der f 39.</title>
        <authorList>
            <person name="Chen J."/>
            <person name="Cai Z."/>
            <person name="Fan D."/>
            <person name="Hu J."/>
            <person name="Hou Y."/>
            <person name="He Y."/>
            <person name="Zhang Z."/>
            <person name="Zhao Z."/>
            <person name="Gao P."/>
            <person name="Hu W."/>
            <person name="Sun J."/>
            <person name="Li J."/>
            <person name="Ji K."/>
        </authorList>
    </citation>
    <scope>NUCLEOTIDE SEQUENCE</scope>
    <source>
        <strain evidence="2">JKM2019</strain>
    </source>
</reference>
<feature type="domain" description="AIMP2 thioredoxin-like" evidence="1">
    <location>
        <begin position="116"/>
        <end position="185"/>
    </location>
</feature>